<dbReference type="PANTHER" id="PTHR30212">
    <property type="entry name" value="PROTEIN YIIM"/>
    <property type="match status" value="1"/>
</dbReference>
<sequence>MTLILTGKSQAIDANTQSAINKEPIRQPVFCSDQGFETDEQYEKQFHGGPERALHFYPREHYSYWETYWQAMQLESPDFSFKAGVFGENLSDDRFNEDNCHIGDIFKLGEVIMQISQPRSPCYKLNIQFNYPQMSLLMQANGKTGWLLRVLQEGMVKPTDNLELLETSPDCLSIRKCANILYNNAFNQTDLEHLAAHSALSKNWRQHASHWLENGKPEDWTRRLLNQK</sequence>
<evidence type="ECO:0000313" key="2">
    <source>
        <dbReference type="EMBL" id="MDE1465368.1"/>
    </source>
</evidence>
<gene>
    <name evidence="2" type="ORF">ORQ98_25710</name>
</gene>
<dbReference type="SUPFAM" id="SSF50800">
    <property type="entry name" value="PK beta-barrel domain-like"/>
    <property type="match status" value="1"/>
</dbReference>
<dbReference type="PANTHER" id="PTHR30212:SF2">
    <property type="entry name" value="PROTEIN YIIM"/>
    <property type="match status" value="1"/>
</dbReference>
<proteinExistence type="predicted"/>
<dbReference type="PROSITE" id="PS51340">
    <property type="entry name" value="MOSC"/>
    <property type="match status" value="1"/>
</dbReference>
<comment type="caution">
    <text evidence="2">The sequence shown here is derived from an EMBL/GenBank/DDBJ whole genome shotgun (WGS) entry which is preliminary data.</text>
</comment>
<dbReference type="Pfam" id="PF03475">
    <property type="entry name" value="YiiM_3-alpha"/>
    <property type="match status" value="1"/>
</dbReference>
<dbReference type="RefSeq" id="WP_274691675.1">
    <property type="nucleotide sequence ID" value="NZ_JAPMOU010000060.1"/>
</dbReference>
<dbReference type="InterPro" id="IPR005302">
    <property type="entry name" value="MoCF_Sase_C"/>
</dbReference>
<dbReference type="InterPro" id="IPR011037">
    <property type="entry name" value="Pyrv_Knase-like_insert_dom_sf"/>
</dbReference>
<protein>
    <submittedName>
        <fullName evidence="2">MOSC domain-containing protein</fullName>
    </submittedName>
</protein>
<dbReference type="InterPro" id="IPR052353">
    <property type="entry name" value="Benzoxazolinone_Detox_Enz"/>
</dbReference>
<feature type="domain" description="MOSC" evidence="1">
    <location>
        <begin position="23"/>
        <end position="165"/>
    </location>
</feature>
<evidence type="ECO:0000313" key="3">
    <source>
        <dbReference type="Proteomes" id="UP001528823"/>
    </source>
</evidence>
<accession>A0ABT5UG93</accession>
<dbReference type="EMBL" id="JAPMOU010000060">
    <property type="protein sequence ID" value="MDE1465368.1"/>
    <property type="molecule type" value="Genomic_DNA"/>
</dbReference>
<organism evidence="2 3">
    <name type="scientific">Spartinivicinus poritis</name>
    <dbReference type="NCBI Taxonomy" id="2994640"/>
    <lineage>
        <taxon>Bacteria</taxon>
        <taxon>Pseudomonadati</taxon>
        <taxon>Pseudomonadota</taxon>
        <taxon>Gammaproteobacteria</taxon>
        <taxon>Oceanospirillales</taxon>
        <taxon>Zooshikellaceae</taxon>
        <taxon>Spartinivicinus</taxon>
    </lineage>
</organism>
<dbReference type="Gene3D" id="2.40.33.20">
    <property type="entry name" value="PK beta-barrel domain-like"/>
    <property type="match status" value="1"/>
</dbReference>
<reference evidence="2 3" key="1">
    <citation type="submission" date="2022-11" db="EMBL/GenBank/DDBJ databases">
        <title>Spartinivicinus poritis sp. nov., isolated from scleractinian coral Porites lutea.</title>
        <authorList>
            <person name="Zhang G."/>
            <person name="Cai L."/>
            <person name="Wei Q."/>
        </authorList>
    </citation>
    <scope>NUCLEOTIDE SEQUENCE [LARGE SCALE GENOMIC DNA]</scope>
    <source>
        <strain evidence="2 3">A2-2</strain>
    </source>
</reference>
<evidence type="ECO:0000259" key="1">
    <source>
        <dbReference type="PROSITE" id="PS51340"/>
    </source>
</evidence>
<keyword evidence="3" id="KW-1185">Reference proteome</keyword>
<dbReference type="Proteomes" id="UP001528823">
    <property type="component" value="Unassembled WGS sequence"/>
</dbReference>
<dbReference type="Pfam" id="PF03473">
    <property type="entry name" value="MOSC"/>
    <property type="match status" value="1"/>
</dbReference>
<name>A0ABT5UG93_9GAMM</name>
<dbReference type="InterPro" id="IPR005163">
    <property type="entry name" value="Tri_helical_YiiM-like"/>
</dbReference>